<dbReference type="Pfam" id="PF12796">
    <property type="entry name" value="Ank_2"/>
    <property type="match status" value="1"/>
</dbReference>
<dbReference type="Pfam" id="PF13637">
    <property type="entry name" value="Ank_4"/>
    <property type="match status" value="1"/>
</dbReference>
<organism evidence="5 6">
    <name type="scientific">Thamnidium elegans</name>
    <dbReference type="NCBI Taxonomy" id="101142"/>
    <lineage>
        <taxon>Eukaryota</taxon>
        <taxon>Fungi</taxon>
        <taxon>Fungi incertae sedis</taxon>
        <taxon>Mucoromycota</taxon>
        <taxon>Mucoromycotina</taxon>
        <taxon>Mucoromycetes</taxon>
        <taxon>Mucorales</taxon>
        <taxon>Mucorineae</taxon>
        <taxon>Mucoraceae</taxon>
        <taxon>Thamnidium</taxon>
    </lineage>
</organism>
<dbReference type="PANTHER" id="PTHR24198:SF165">
    <property type="entry name" value="ANKYRIN REPEAT-CONTAINING PROTEIN-RELATED"/>
    <property type="match status" value="1"/>
</dbReference>
<evidence type="ECO:0000256" key="2">
    <source>
        <dbReference type="ARBA" id="ARBA00023043"/>
    </source>
</evidence>
<evidence type="ECO:0000313" key="6">
    <source>
        <dbReference type="Proteomes" id="UP000613177"/>
    </source>
</evidence>
<accession>A0A8H7W4A2</accession>
<proteinExistence type="predicted"/>
<dbReference type="PROSITE" id="PS50088">
    <property type="entry name" value="ANK_REPEAT"/>
    <property type="match status" value="1"/>
</dbReference>
<evidence type="ECO:0000256" key="3">
    <source>
        <dbReference type="PROSITE-ProRule" id="PRU00023"/>
    </source>
</evidence>
<protein>
    <submittedName>
        <fullName evidence="5">Uncharacterized protein</fullName>
    </submittedName>
</protein>
<dbReference type="InterPro" id="IPR036770">
    <property type="entry name" value="Ankyrin_rpt-contain_sf"/>
</dbReference>
<keyword evidence="6" id="KW-1185">Reference proteome</keyword>
<comment type="caution">
    <text evidence="5">The sequence shown here is derived from an EMBL/GenBank/DDBJ whole genome shotgun (WGS) entry which is preliminary data.</text>
</comment>
<evidence type="ECO:0000313" key="5">
    <source>
        <dbReference type="EMBL" id="KAG2237984.1"/>
    </source>
</evidence>
<feature type="compositionally biased region" description="Polar residues" evidence="4">
    <location>
        <begin position="1"/>
        <end position="16"/>
    </location>
</feature>
<feature type="compositionally biased region" description="Low complexity" evidence="4">
    <location>
        <begin position="31"/>
        <end position="44"/>
    </location>
</feature>
<dbReference type="AlphaFoldDB" id="A0A8H7W4A2"/>
<name>A0A8H7W4A2_9FUNG</name>
<dbReference type="Proteomes" id="UP000613177">
    <property type="component" value="Unassembled WGS sequence"/>
</dbReference>
<reference evidence="5" key="1">
    <citation type="submission" date="2021-01" db="EMBL/GenBank/DDBJ databases">
        <title>Metabolic potential, ecology and presence of endohyphal bacteria is reflected in genomic diversity of Mucoromycotina.</title>
        <authorList>
            <person name="Muszewska A."/>
            <person name="Okrasinska A."/>
            <person name="Steczkiewicz K."/>
            <person name="Drgas O."/>
            <person name="Orlowska M."/>
            <person name="Perlinska-Lenart U."/>
            <person name="Aleksandrzak-Piekarczyk T."/>
            <person name="Szatraj K."/>
            <person name="Zielenkiewicz U."/>
            <person name="Pilsyk S."/>
            <person name="Malc E."/>
            <person name="Mieczkowski P."/>
            <person name="Kruszewska J.S."/>
            <person name="Biernat P."/>
            <person name="Pawlowska J."/>
        </authorList>
    </citation>
    <scope>NUCLEOTIDE SEQUENCE</scope>
    <source>
        <strain evidence="5">WA0000018081</strain>
    </source>
</reference>
<feature type="repeat" description="ANK" evidence="3">
    <location>
        <begin position="163"/>
        <end position="195"/>
    </location>
</feature>
<evidence type="ECO:0000256" key="4">
    <source>
        <dbReference type="SAM" id="MobiDB-lite"/>
    </source>
</evidence>
<dbReference type="SMART" id="SM00248">
    <property type="entry name" value="ANK"/>
    <property type="match status" value="6"/>
</dbReference>
<dbReference type="SUPFAM" id="SSF48403">
    <property type="entry name" value="Ankyrin repeat"/>
    <property type="match status" value="2"/>
</dbReference>
<dbReference type="EMBL" id="JAEPRE010000001">
    <property type="protein sequence ID" value="KAG2237984.1"/>
    <property type="molecule type" value="Genomic_DNA"/>
</dbReference>
<keyword evidence="1" id="KW-0677">Repeat</keyword>
<evidence type="ECO:0000256" key="1">
    <source>
        <dbReference type="ARBA" id="ARBA00022737"/>
    </source>
</evidence>
<keyword evidence="2 3" id="KW-0040">ANK repeat</keyword>
<feature type="region of interest" description="Disordered" evidence="4">
    <location>
        <begin position="1"/>
        <end position="44"/>
    </location>
</feature>
<gene>
    <name evidence="5" type="ORF">INT48_002546</name>
</gene>
<dbReference type="Gene3D" id="1.25.40.20">
    <property type="entry name" value="Ankyrin repeat-containing domain"/>
    <property type="match status" value="2"/>
</dbReference>
<dbReference type="PANTHER" id="PTHR24198">
    <property type="entry name" value="ANKYRIN REPEAT AND PROTEIN KINASE DOMAIN-CONTAINING PROTEIN"/>
    <property type="match status" value="1"/>
</dbReference>
<dbReference type="InterPro" id="IPR002110">
    <property type="entry name" value="Ankyrin_rpt"/>
</dbReference>
<sequence length="391" mass="42970">MQAANITNKHTANSNKSDLSNVLLPSPPSSPIDSQPTTTTTTTTTTRKRAFSISFIQNEYIQQQQQPKKQKFDLNCLKTYLNQNGSPNTCDTQFKRSLLSWACIGKSIEAIQNLLSLAHLDINLKSGPNKTTALHEACLNGFTEAVELLTQHADIDINATDIYGQTPLYCATLGNKIDCLKILLSTKARIDVFSKGKLPIHIAIQNGFHHCVSLLLSKSRIYQNNPTELDLLWAQNSIDNRSSIESAIIAGYSCTLQLLLDHDSITAKHQITKGLIQLAVEWNRIECLQLLIKRGCIIDESSLLTAVQQRKIDMVRELSAAGANPCLPNGQNPSFLYAANHGFLDMVPLVLSLSTSKDCIQQALLLSSCLGIRDKLATVVINTLKSKAITS</sequence>